<dbReference type="PROSITE" id="PS51329">
    <property type="entry name" value="C_CAP_COFACTOR_C"/>
    <property type="match status" value="1"/>
</dbReference>
<evidence type="ECO:0000313" key="5">
    <source>
        <dbReference type="WBParaSite" id="HPBE_0001999501-mRNA-1"/>
    </source>
</evidence>
<dbReference type="Proteomes" id="UP000050761">
    <property type="component" value="Unassembled WGS sequence"/>
</dbReference>
<dbReference type="InterPro" id="IPR016098">
    <property type="entry name" value="CAP/MinC_C"/>
</dbReference>
<dbReference type="OrthoDB" id="194775at2759"/>
<dbReference type="InterPro" id="IPR039589">
    <property type="entry name" value="TBCC1"/>
</dbReference>
<dbReference type="InterPro" id="IPR017901">
    <property type="entry name" value="C-CAP_CF_C-like"/>
</dbReference>
<reference evidence="5" key="2">
    <citation type="submission" date="2019-09" db="UniProtKB">
        <authorList>
            <consortium name="WormBaseParasite"/>
        </authorList>
    </citation>
    <scope>IDENTIFICATION</scope>
</reference>
<keyword evidence="4" id="KW-1185">Reference proteome</keyword>
<organism evidence="3">
    <name type="scientific">Heligmosomoides polygyrus</name>
    <name type="common">Parasitic roundworm</name>
    <dbReference type="NCBI Taxonomy" id="6339"/>
    <lineage>
        <taxon>Eukaryota</taxon>
        <taxon>Metazoa</taxon>
        <taxon>Ecdysozoa</taxon>
        <taxon>Nematoda</taxon>
        <taxon>Chromadorea</taxon>
        <taxon>Rhabditida</taxon>
        <taxon>Rhabditina</taxon>
        <taxon>Rhabditomorpha</taxon>
        <taxon>Strongyloidea</taxon>
        <taxon>Heligmosomidae</taxon>
        <taxon>Heligmosomoides</taxon>
    </lineage>
</organism>
<gene>
    <name evidence="3" type="ORF">HPBE_LOCUS19994</name>
</gene>
<sequence length="391" mass="44211">MQHCHLSLCTCFSLDWNISPTILMSSFLYRATTTRGDVVTVMVHEQMDEFLGVLCRCATGCSRKALKMDRISFTDQQLKKFLSSLDLLFEGMTEDDGTSEHHDEIVKLSQIIEKLWLKDNQFSLRKLTSNMRKCLVQDPFQIDDFAVDKPSCSPRRVTSLTNTRRKVTVAGWQRFQLLSKAVYKDVHLRISSNNSESMFVAPWRSRSIIVDNVKGCPAMVLGPTHGVVILREVRNSNISVACRQLYVWNCSQVTVFLHSFRPPIVRGCTGVRFAAYNVSYEGLMEEMTAAGLRAIRYKSSNHVINLDDSEVSTLPARDFYIQPVPIVNNENDIKCLLEKLPTSYREQWENTMAELRSSATSSGTSSGSTCSAPSLKKSDLIYLRGKIVSNM</sequence>
<feature type="domain" description="C-CAP/cofactor C-like" evidence="2">
    <location>
        <begin position="154"/>
        <end position="292"/>
    </location>
</feature>
<protein>
    <submittedName>
        <fullName evidence="5">C-CAP/cofactor C-like domain-containing protein</fullName>
    </submittedName>
</protein>
<reference evidence="3 4" key="1">
    <citation type="submission" date="2018-11" db="EMBL/GenBank/DDBJ databases">
        <authorList>
            <consortium name="Pathogen Informatics"/>
        </authorList>
    </citation>
    <scope>NUCLEOTIDE SEQUENCE [LARGE SCALE GENOMIC DNA]</scope>
</reference>
<proteinExistence type="inferred from homology"/>
<dbReference type="EMBL" id="UZAH01031783">
    <property type="protein sequence ID" value="VDP17786.1"/>
    <property type="molecule type" value="Genomic_DNA"/>
</dbReference>
<name>A0A3P8FES3_HELPZ</name>
<dbReference type="Gene3D" id="2.160.20.70">
    <property type="match status" value="1"/>
</dbReference>
<dbReference type="GO" id="GO:0031616">
    <property type="term" value="C:spindle pole centrosome"/>
    <property type="evidence" value="ECO:0007669"/>
    <property type="project" value="TreeGrafter"/>
</dbReference>
<dbReference type="WBParaSite" id="HPBE_0001999501-mRNA-1">
    <property type="protein sequence ID" value="HPBE_0001999501-mRNA-1"/>
    <property type="gene ID" value="HPBE_0001999501"/>
</dbReference>
<dbReference type="AlphaFoldDB" id="A0A3P8FES3"/>
<evidence type="ECO:0000313" key="3">
    <source>
        <dbReference type="EMBL" id="VDP17786.1"/>
    </source>
</evidence>
<dbReference type="GO" id="GO:0051684">
    <property type="term" value="P:maintenance of Golgi location"/>
    <property type="evidence" value="ECO:0007669"/>
    <property type="project" value="TreeGrafter"/>
</dbReference>
<dbReference type="InterPro" id="IPR012945">
    <property type="entry name" value="Tubulin-bd_cofactor_C_dom"/>
</dbReference>
<dbReference type="PANTHER" id="PTHR16052:SF0">
    <property type="entry name" value="TBCC DOMAIN-CONTAINING PROTEIN 1"/>
    <property type="match status" value="1"/>
</dbReference>
<dbReference type="Pfam" id="PF07986">
    <property type="entry name" value="TBCC"/>
    <property type="match status" value="1"/>
</dbReference>
<dbReference type="GO" id="GO:0051661">
    <property type="term" value="P:maintenance of centrosome location"/>
    <property type="evidence" value="ECO:0007669"/>
    <property type="project" value="TreeGrafter"/>
</dbReference>
<dbReference type="PANTHER" id="PTHR16052">
    <property type="entry name" value="TBCC DOMAIN-CONTAINING PROTEIN 1"/>
    <property type="match status" value="1"/>
</dbReference>
<evidence type="ECO:0000259" key="2">
    <source>
        <dbReference type="PROSITE" id="PS51329"/>
    </source>
</evidence>
<evidence type="ECO:0000313" key="4">
    <source>
        <dbReference type="Proteomes" id="UP000050761"/>
    </source>
</evidence>
<evidence type="ECO:0000256" key="1">
    <source>
        <dbReference type="ARBA" id="ARBA00008848"/>
    </source>
</evidence>
<accession>A0A3P8FES3</accession>
<comment type="similarity">
    <text evidence="1">Belongs to the TBCC family.</text>
</comment>